<gene>
    <name evidence="2" type="ORF">EJ08DRAFT_193628</name>
</gene>
<dbReference type="AlphaFoldDB" id="A0A9P4NU51"/>
<accession>A0A9P4NU51</accession>
<comment type="caution">
    <text evidence="2">The sequence shown here is derived from an EMBL/GenBank/DDBJ whole genome shotgun (WGS) entry which is preliminary data.</text>
</comment>
<dbReference type="Proteomes" id="UP000800235">
    <property type="component" value="Unassembled WGS sequence"/>
</dbReference>
<protein>
    <submittedName>
        <fullName evidence="2">Uncharacterized protein</fullName>
    </submittedName>
</protein>
<sequence length="219" mass="23548">MSDSTFKPLTITPVAFSLTEGTNIPAPPDSPPPTPGREADAGSDINGKAGGPLSSHPTTPEGIPGAFPPSPSTDAEKKDNDDVLGSLPPNLQLSPNNNTQKRPSSVRRLLSLRSIRSEKERHSEFGTPTSPLSPTDSKMSADDYSSSGRPGSPYTISTIMSSNSGKAKLSRKRSSAWFGSGDVQGYQVMLLCNLERDIQRRRGMLFLLFIFRMLSTRAL</sequence>
<dbReference type="OrthoDB" id="5380416at2759"/>
<evidence type="ECO:0000313" key="2">
    <source>
        <dbReference type="EMBL" id="KAF2431261.1"/>
    </source>
</evidence>
<name>A0A9P4NU51_9PEZI</name>
<feature type="compositionally biased region" description="Pro residues" evidence="1">
    <location>
        <begin position="25"/>
        <end position="35"/>
    </location>
</feature>
<proteinExistence type="predicted"/>
<evidence type="ECO:0000313" key="3">
    <source>
        <dbReference type="Proteomes" id="UP000800235"/>
    </source>
</evidence>
<organism evidence="2 3">
    <name type="scientific">Tothia fuscella</name>
    <dbReference type="NCBI Taxonomy" id="1048955"/>
    <lineage>
        <taxon>Eukaryota</taxon>
        <taxon>Fungi</taxon>
        <taxon>Dikarya</taxon>
        <taxon>Ascomycota</taxon>
        <taxon>Pezizomycotina</taxon>
        <taxon>Dothideomycetes</taxon>
        <taxon>Pleosporomycetidae</taxon>
        <taxon>Venturiales</taxon>
        <taxon>Cylindrosympodiaceae</taxon>
        <taxon>Tothia</taxon>
    </lineage>
</organism>
<evidence type="ECO:0000256" key="1">
    <source>
        <dbReference type="SAM" id="MobiDB-lite"/>
    </source>
</evidence>
<keyword evidence="3" id="KW-1185">Reference proteome</keyword>
<feature type="compositionally biased region" description="Basic and acidic residues" evidence="1">
    <location>
        <begin position="115"/>
        <end position="124"/>
    </location>
</feature>
<reference evidence="2" key="1">
    <citation type="journal article" date="2020" name="Stud. Mycol.">
        <title>101 Dothideomycetes genomes: a test case for predicting lifestyles and emergence of pathogens.</title>
        <authorList>
            <person name="Haridas S."/>
            <person name="Albert R."/>
            <person name="Binder M."/>
            <person name="Bloem J."/>
            <person name="Labutti K."/>
            <person name="Salamov A."/>
            <person name="Andreopoulos B."/>
            <person name="Baker S."/>
            <person name="Barry K."/>
            <person name="Bills G."/>
            <person name="Bluhm B."/>
            <person name="Cannon C."/>
            <person name="Castanera R."/>
            <person name="Culley D."/>
            <person name="Daum C."/>
            <person name="Ezra D."/>
            <person name="Gonzalez J."/>
            <person name="Henrissat B."/>
            <person name="Kuo A."/>
            <person name="Liang C."/>
            <person name="Lipzen A."/>
            <person name="Lutzoni F."/>
            <person name="Magnuson J."/>
            <person name="Mondo S."/>
            <person name="Nolan M."/>
            <person name="Ohm R."/>
            <person name="Pangilinan J."/>
            <person name="Park H.-J."/>
            <person name="Ramirez L."/>
            <person name="Alfaro M."/>
            <person name="Sun H."/>
            <person name="Tritt A."/>
            <person name="Yoshinaga Y."/>
            <person name="Zwiers L.-H."/>
            <person name="Turgeon B."/>
            <person name="Goodwin S."/>
            <person name="Spatafora J."/>
            <person name="Crous P."/>
            <person name="Grigoriev I."/>
        </authorList>
    </citation>
    <scope>NUCLEOTIDE SEQUENCE</scope>
    <source>
        <strain evidence="2">CBS 130266</strain>
    </source>
</reference>
<feature type="compositionally biased region" description="Polar residues" evidence="1">
    <location>
        <begin position="126"/>
        <end position="165"/>
    </location>
</feature>
<feature type="compositionally biased region" description="Low complexity" evidence="1">
    <location>
        <begin position="84"/>
        <end position="114"/>
    </location>
</feature>
<dbReference type="EMBL" id="MU007033">
    <property type="protein sequence ID" value="KAF2431261.1"/>
    <property type="molecule type" value="Genomic_DNA"/>
</dbReference>
<feature type="region of interest" description="Disordered" evidence="1">
    <location>
        <begin position="16"/>
        <end position="165"/>
    </location>
</feature>